<dbReference type="EMBL" id="FXAO01000008">
    <property type="protein sequence ID" value="SMG46521.1"/>
    <property type="molecule type" value="Genomic_DNA"/>
</dbReference>
<protein>
    <submittedName>
        <fullName evidence="1">Uncharacterized protein</fullName>
    </submittedName>
</protein>
<dbReference type="AlphaFoldDB" id="A0A1X7KY67"/>
<keyword evidence="2" id="KW-1185">Reference proteome</keyword>
<evidence type="ECO:0000313" key="1">
    <source>
        <dbReference type="EMBL" id="SMG46521.1"/>
    </source>
</evidence>
<dbReference type="OrthoDB" id="1451537at2"/>
<proteinExistence type="predicted"/>
<evidence type="ECO:0000313" key="2">
    <source>
        <dbReference type="Proteomes" id="UP000193420"/>
    </source>
</evidence>
<sequence>MEIFDGTWLRIKKGSDYCLPEFIEFENDQIIHFKLEKTSVDGLTEKVHERNEKFSETKCVFINKNRIRIFRMGKTHTVTSQTESLTEDLEIATDYERIRPTKTDLTAKQIQALEFDAEWNNEKFPFVFNKILDNPTIIKLNKRLDIEGRKLVLEKLQGTYFASMYENRERSILIGIKEIDEEKAILFGFPETPYQITAK</sequence>
<reference evidence="2" key="1">
    <citation type="submission" date="2017-04" db="EMBL/GenBank/DDBJ databases">
        <authorList>
            <person name="Varghese N."/>
            <person name="Submissions S."/>
        </authorList>
    </citation>
    <scope>NUCLEOTIDE SEQUENCE [LARGE SCALE GENOMIC DNA]</scope>
    <source>
        <strain evidence="2">DSM 19835</strain>
    </source>
</reference>
<dbReference type="RefSeq" id="WP_085500211.1">
    <property type="nucleotide sequence ID" value="NZ_FXAO01000008.1"/>
</dbReference>
<accession>A0A1X7KY67</accession>
<dbReference type="Proteomes" id="UP000193420">
    <property type="component" value="Unassembled WGS sequence"/>
</dbReference>
<organism evidence="1 2">
    <name type="scientific">Arenibacter troitsensis</name>
    <dbReference type="NCBI Taxonomy" id="188872"/>
    <lineage>
        <taxon>Bacteria</taxon>
        <taxon>Pseudomonadati</taxon>
        <taxon>Bacteroidota</taxon>
        <taxon>Flavobacteriia</taxon>
        <taxon>Flavobacteriales</taxon>
        <taxon>Flavobacteriaceae</taxon>
        <taxon>Arenibacter</taxon>
    </lineage>
</organism>
<name>A0A1X7KY67_9FLAO</name>
<gene>
    <name evidence="1" type="ORF">SAMN03080602_03492</name>
</gene>